<protein>
    <submittedName>
        <fullName evidence="1">Uncharacterized protein</fullName>
    </submittedName>
</protein>
<name>A0A6A4HTB9_9AGAR</name>
<proteinExistence type="predicted"/>
<sequence length="214" mass="24235">MVDNLIDPVDHQNVPKAVKLLRFIAMIPQQIPPRGEMDPSEATFDLTGCLWAHLYLAFIDPLLSLTDQLTSLAVYLHLCMILYRHHGSSLMSSQLYYDSQALVKSAFFYSAHQNILDPDENVYLYLGGSDRGERKFCNVRVATHDTNPDILGLANSLSEDADMDRIIEENPDLNREHRRTSWTSSPDIDHVNPKFYKGNLRAGDVNIDGAWNMG</sequence>
<dbReference type="AlphaFoldDB" id="A0A6A4HTB9"/>
<reference evidence="1" key="1">
    <citation type="journal article" date="2019" name="Environ. Microbiol.">
        <title>Fungal ecological strategies reflected in gene transcription - a case study of two litter decomposers.</title>
        <authorList>
            <person name="Barbi F."/>
            <person name="Kohler A."/>
            <person name="Barry K."/>
            <person name="Baskaran P."/>
            <person name="Daum C."/>
            <person name="Fauchery L."/>
            <person name="Ihrmark K."/>
            <person name="Kuo A."/>
            <person name="LaButti K."/>
            <person name="Lipzen A."/>
            <person name="Morin E."/>
            <person name="Grigoriev I.V."/>
            <person name="Henrissat B."/>
            <person name="Lindahl B."/>
            <person name="Martin F."/>
        </authorList>
    </citation>
    <scope>NUCLEOTIDE SEQUENCE</scope>
    <source>
        <strain evidence="1">JB14</strain>
    </source>
</reference>
<dbReference type="Proteomes" id="UP000799118">
    <property type="component" value="Unassembled WGS sequence"/>
</dbReference>
<organism evidence="1 2">
    <name type="scientific">Gymnopus androsaceus JB14</name>
    <dbReference type="NCBI Taxonomy" id="1447944"/>
    <lineage>
        <taxon>Eukaryota</taxon>
        <taxon>Fungi</taxon>
        <taxon>Dikarya</taxon>
        <taxon>Basidiomycota</taxon>
        <taxon>Agaricomycotina</taxon>
        <taxon>Agaricomycetes</taxon>
        <taxon>Agaricomycetidae</taxon>
        <taxon>Agaricales</taxon>
        <taxon>Marasmiineae</taxon>
        <taxon>Omphalotaceae</taxon>
        <taxon>Gymnopus</taxon>
    </lineage>
</organism>
<dbReference type="EMBL" id="ML769435">
    <property type="protein sequence ID" value="KAE9402432.1"/>
    <property type="molecule type" value="Genomic_DNA"/>
</dbReference>
<accession>A0A6A4HTB9</accession>
<gene>
    <name evidence="1" type="ORF">BT96DRAFT_816625</name>
</gene>
<evidence type="ECO:0000313" key="1">
    <source>
        <dbReference type="EMBL" id="KAE9402432.1"/>
    </source>
</evidence>
<evidence type="ECO:0000313" key="2">
    <source>
        <dbReference type="Proteomes" id="UP000799118"/>
    </source>
</evidence>
<keyword evidence="2" id="KW-1185">Reference proteome</keyword>
<feature type="non-terminal residue" evidence="1">
    <location>
        <position position="214"/>
    </location>
</feature>
<dbReference type="OrthoDB" id="3204289at2759"/>